<dbReference type="STRING" id="1138170.GA0061105_10936"/>
<name>A0A1C3Y6A5_9HYPH</name>
<gene>
    <name evidence="1" type="ORF">GA0061105_10936</name>
</gene>
<dbReference type="AlphaFoldDB" id="A0A1C3Y6A5"/>
<accession>A0A1C3Y6A5</accession>
<dbReference type="EMBL" id="FMAJ01000009">
    <property type="protein sequence ID" value="SCB59990.1"/>
    <property type="molecule type" value="Genomic_DNA"/>
</dbReference>
<reference evidence="1 2" key="1">
    <citation type="submission" date="2016-08" db="EMBL/GenBank/DDBJ databases">
        <authorList>
            <person name="Seilhamer J.J."/>
        </authorList>
    </citation>
    <scope>NUCLEOTIDE SEQUENCE [LARGE SCALE GENOMIC DNA]</scope>
    <source>
        <strain evidence="1 2">HBR26</strain>
    </source>
</reference>
<sequence length="70" mass="7538">MLDTTVLNDFIVEAKAATYVGGGVPRLPCRPGAHDIGYFSGNWGYSTAISAAPISPDRRWCGLPRNRSGR</sequence>
<dbReference type="Proteomes" id="UP000198723">
    <property type="component" value="Unassembled WGS sequence"/>
</dbReference>
<proteinExistence type="predicted"/>
<evidence type="ECO:0000313" key="1">
    <source>
        <dbReference type="EMBL" id="SCB59990.1"/>
    </source>
</evidence>
<organism evidence="1 2">
    <name type="scientific">Rhizobium aethiopicum</name>
    <dbReference type="NCBI Taxonomy" id="1138170"/>
    <lineage>
        <taxon>Bacteria</taxon>
        <taxon>Pseudomonadati</taxon>
        <taxon>Pseudomonadota</taxon>
        <taxon>Alphaproteobacteria</taxon>
        <taxon>Hyphomicrobiales</taxon>
        <taxon>Rhizobiaceae</taxon>
        <taxon>Rhizobium/Agrobacterium group</taxon>
        <taxon>Rhizobium</taxon>
    </lineage>
</organism>
<protein>
    <submittedName>
        <fullName evidence="1">Uncharacterized protein</fullName>
    </submittedName>
</protein>
<evidence type="ECO:0000313" key="2">
    <source>
        <dbReference type="Proteomes" id="UP000198723"/>
    </source>
</evidence>